<proteinExistence type="predicted"/>
<evidence type="ECO:0000313" key="2">
    <source>
        <dbReference type="Proteomes" id="UP000249057"/>
    </source>
</evidence>
<sequence length="91" mass="9838">MGQDTSNSDDAASHALLLSNSLFSQAKMGKYTDFALECDGTTFPVHKAVVCSQVEAFAAACEGRFQEACTGVYRIDGFQASTVGYMVEYLY</sequence>
<dbReference type="EMBL" id="KZ825361">
    <property type="protein sequence ID" value="RAH43556.1"/>
    <property type="molecule type" value="Genomic_DNA"/>
</dbReference>
<reference evidence="1" key="1">
    <citation type="submission" date="2018-02" db="EMBL/GenBank/DDBJ databases">
        <title>The genomes of Aspergillus section Nigri reveals drivers in fungal speciation.</title>
        <authorList>
            <consortium name="DOE Joint Genome Institute"/>
            <person name="Vesth T.C."/>
            <person name="Nybo J."/>
            <person name="Theobald S."/>
            <person name="Brandl J."/>
            <person name="Frisvad J.C."/>
            <person name="Nielsen K.F."/>
            <person name="Lyhne E.K."/>
            <person name="Kogle M.E."/>
            <person name="Kuo A."/>
            <person name="Riley R."/>
            <person name="Clum A."/>
            <person name="Nolan M."/>
            <person name="Lipzen A."/>
            <person name="Salamov A."/>
            <person name="Henrissat B."/>
            <person name="Wiebenga A."/>
            <person name="De vries R.P."/>
            <person name="Grigoriev I.V."/>
            <person name="Mortensen U.H."/>
            <person name="Andersen M.R."/>
            <person name="Baker S.E."/>
        </authorList>
    </citation>
    <scope>NUCLEOTIDE SEQUENCE</scope>
    <source>
        <strain evidence="1">CBS 621.78</strain>
    </source>
</reference>
<evidence type="ECO:0000313" key="1">
    <source>
        <dbReference type="EMBL" id="RAH43556.1"/>
    </source>
</evidence>
<gene>
    <name evidence="1" type="ORF">BO95DRAFT_483837</name>
</gene>
<accession>A0ACD1G2Q7</accession>
<organism evidence="1 2">
    <name type="scientific">Aspergillus brunneoviolaceus CBS 621.78</name>
    <dbReference type="NCBI Taxonomy" id="1450534"/>
    <lineage>
        <taxon>Eukaryota</taxon>
        <taxon>Fungi</taxon>
        <taxon>Dikarya</taxon>
        <taxon>Ascomycota</taxon>
        <taxon>Pezizomycotina</taxon>
        <taxon>Eurotiomycetes</taxon>
        <taxon>Eurotiomycetidae</taxon>
        <taxon>Eurotiales</taxon>
        <taxon>Aspergillaceae</taxon>
        <taxon>Aspergillus</taxon>
        <taxon>Aspergillus subgen. Circumdati</taxon>
    </lineage>
</organism>
<dbReference type="Proteomes" id="UP000249057">
    <property type="component" value="Unassembled WGS sequence"/>
</dbReference>
<protein>
    <submittedName>
        <fullName evidence="1">Uncharacterized protein</fullName>
    </submittedName>
</protein>
<keyword evidence="2" id="KW-1185">Reference proteome</keyword>
<name>A0ACD1G2Q7_9EURO</name>
<feature type="non-terminal residue" evidence="1">
    <location>
        <position position="91"/>
    </location>
</feature>